<dbReference type="GO" id="GO:0043565">
    <property type="term" value="F:sequence-specific DNA binding"/>
    <property type="evidence" value="ECO:0007669"/>
    <property type="project" value="UniProtKB-ARBA"/>
</dbReference>
<feature type="compositionally biased region" description="Basic residues" evidence="14">
    <location>
        <begin position="630"/>
        <end position="639"/>
    </location>
</feature>
<dbReference type="InterPro" id="IPR001356">
    <property type="entry name" value="HD"/>
</dbReference>
<feature type="compositionally biased region" description="Basic residues" evidence="14">
    <location>
        <begin position="133"/>
        <end position="145"/>
    </location>
</feature>
<dbReference type="GO" id="GO:0000981">
    <property type="term" value="F:DNA-binding transcription factor activity, RNA polymerase II-specific"/>
    <property type="evidence" value="ECO:0007669"/>
    <property type="project" value="InterPro"/>
</dbReference>
<comment type="caution">
    <text evidence="17">The sequence shown here is derived from an EMBL/GenBank/DDBJ whole genome shotgun (WGS) entry which is preliminary data.</text>
</comment>
<dbReference type="InterPro" id="IPR011011">
    <property type="entry name" value="Znf_FYVE_PHD"/>
</dbReference>
<proteinExistence type="inferred from homology"/>
<evidence type="ECO:0000256" key="4">
    <source>
        <dbReference type="ARBA" id="ARBA00022771"/>
    </source>
</evidence>
<dbReference type="GO" id="GO:0010557">
    <property type="term" value="P:positive regulation of macromolecule biosynthetic process"/>
    <property type="evidence" value="ECO:0007669"/>
    <property type="project" value="UniProtKB-ARBA"/>
</dbReference>
<evidence type="ECO:0000256" key="5">
    <source>
        <dbReference type="ARBA" id="ARBA00022833"/>
    </source>
</evidence>
<feature type="compositionally biased region" description="Polar residues" evidence="14">
    <location>
        <begin position="169"/>
        <end position="198"/>
    </location>
</feature>
<dbReference type="InterPro" id="IPR019786">
    <property type="entry name" value="Zinc_finger_PHD-type_CS"/>
</dbReference>
<feature type="domain" description="Homeobox" evidence="16">
    <location>
        <begin position="633"/>
        <end position="693"/>
    </location>
</feature>
<dbReference type="InterPro" id="IPR013083">
    <property type="entry name" value="Znf_RING/FYVE/PHD"/>
</dbReference>
<dbReference type="PROSITE" id="PS01359">
    <property type="entry name" value="ZF_PHD_1"/>
    <property type="match status" value="1"/>
</dbReference>
<evidence type="ECO:0000256" key="8">
    <source>
        <dbReference type="ARBA" id="ARBA00023155"/>
    </source>
</evidence>
<dbReference type="GO" id="GO:0045814">
    <property type="term" value="P:negative regulation of gene expression, epigenetic"/>
    <property type="evidence" value="ECO:0007669"/>
    <property type="project" value="TreeGrafter"/>
</dbReference>
<feature type="region of interest" description="Disordered" evidence="14">
    <location>
        <begin position="99"/>
        <end position="253"/>
    </location>
</feature>
<feature type="compositionally biased region" description="Basic and acidic residues" evidence="14">
    <location>
        <begin position="551"/>
        <end position="562"/>
    </location>
</feature>
<keyword evidence="18" id="KW-1185">Reference proteome</keyword>
<dbReference type="Gene3D" id="1.10.10.60">
    <property type="entry name" value="Homeodomain-like"/>
    <property type="match status" value="1"/>
</dbReference>
<organism evidence="17 18">
    <name type="scientific">Rhynchospora pubera</name>
    <dbReference type="NCBI Taxonomy" id="906938"/>
    <lineage>
        <taxon>Eukaryota</taxon>
        <taxon>Viridiplantae</taxon>
        <taxon>Streptophyta</taxon>
        <taxon>Embryophyta</taxon>
        <taxon>Tracheophyta</taxon>
        <taxon>Spermatophyta</taxon>
        <taxon>Magnoliopsida</taxon>
        <taxon>Liliopsida</taxon>
        <taxon>Poales</taxon>
        <taxon>Cyperaceae</taxon>
        <taxon>Cyperoideae</taxon>
        <taxon>Rhynchosporeae</taxon>
        <taxon>Rhynchospora</taxon>
    </lineage>
</organism>
<feature type="compositionally biased region" description="Polar residues" evidence="14">
    <location>
        <begin position="25"/>
        <end position="35"/>
    </location>
</feature>
<evidence type="ECO:0000256" key="13">
    <source>
        <dbReference type="RuleBase" id="RU000682"/>
    </source>
</evidence>
<evidence type="ECO:0000313" key="18">
    <source>
        <dbReference type="Proteomes" id="UP001140206"/>
    </source>
</evidence>
<dbReference type="GO" id="GO:0003682">
    <property type="term" value="F:chromatin binding"/>
    <property type="evidence" value="ECO:0007669"/>
    <property type="project" value="TreeGrafter"/>
</dbReference>
<dbReference type="AlphaFoldDB" id="A0AAV8BPS0"/>
<keyword evidence="8 11" id="KW-0371">Homeobox</keyword>
<protein>
    <submittedName>
        <fullName evidence="17">Homeodomain-like protein with RING/FYVE/PHD-type zinc finger domain-containing protein</fullName>
    </submittedName>
</protein>
<feature type="region of interest" description="Disordered" evidence="14">
    <location>
        <begin position="688"/>
        <end position="713"/>
    </location>
</feature>
<comment type="similarity">
    <text evidence="2">Belongs to the PHD-associated homeobox family.</text>
</comment>
<feature type="compositionally biased region" description="Polar residues" evidence="14">
    <location>
        <begin position="216"/>
        <end position="234"/>
    </location>
</feature>
<dbReference type="Proteomes" id="UP001140206">
    <property type="component" value="Chromosome 5"/>
</dbReference>
<dbReference type="GO" id="GO:0005634">
    <property type="term" value="C:nucleus"/>
    <property type="evidence" value="ECO:0007669"/>
    <property type="project" value="UniProtKB-SubCell"/>
</dbReference>
<evidence type="ECO:0000256" key="1">
    <source>
        <dbReference type="ARBA" id="ARBA00004123"/>
    </source>
</evidence>
<dbReference type="SUPFAM" id="SSF46689">
    <property type="entry name" value="Homeodomain-like"/>
    <property type="match status" value="1"/>
</dbReference>
<dbReference type="InterPro" id="IPR001965">
    <property type="entry name" value="Znf_PHD"/>
</dbReference>
<sequence length="823" mass="91369">MGLVFSIIVRLATIPFETLKQRLSLPTQHNTTQHKSFQREESPSDAASEQSASRTRSFASASDSSVFERLASFSDPGATSLLPVPIMDNTDPTISSLEEVSANGETDPNKETVPSNQHEESKLTTENPENSGLKKKRGRKKGQKLIRHEVDETRYALSSSVDGGRVLRSMSNGKSESQNPDQNPNNELVAGTSSQIESVSGAKKRGRKPKNLSAMCESQNPTYELAAGTSSQIEPVSGKKGRGRKPKSSGDKLSTIRNRIRSLVTRMNYEQNLIDAYSTDGWKGQSLEKLRPEKEIDRAKAAIIKCKLKIRDSFKELGVLAAEGKLNNFDDKGEIDCDDIFCAKCGLKNVTLNNDIILCDGICDRGFHQMCLNPPLLTKDIPPGDEGWLCPACDCKLDCIVLLNESKGSNLCLQDTWEKVFPEAAAAANGTSQLDASDLPSDDSEDDDYNPDATGGDNEEEDGGEDHEEESDQEDSSSDDSDFYTDSDDEKLPKKPKNQKKQLDIEALPSEDSEDDDFDPERRNSEEENSEKVSNSDESDFTSDSDEFCDELVKTSEGDKDIPTQPFGQEMDDDNEPIVGRRQREPTDYKKLYRETFGKASSESSDDEDWSEKRINKGKGYDLQGSSSAKRSRSSKNKKNYGLDKTKQTLKEYFETNQYPTRESKEILAEELELTYEQVNKWFEAARRQARGTSEEMSNGLRRRGRPAKESVNMTVTGISGVDAPSAYPLTPNSAMYAQKTPPRNLSMFTPNPDIRGQKSPPRSIGTMYPNSAMTIPKPAVNVQKTPPTSVGTSKGTVTPKDFMDSERKKAIMRELRKQKMGR</sequence>
<dbReference type="InterPro" id="IPR009057">
    <property type="entry name" value="Homeodomain-like_sf"/>
</dbReference>
<evidence type="ECO:0000259" key="15">
    <source>
        <dbReference type="PROSITE" id="PS50016"/>
    </source>
</evidence>
<feature type="compositionally biased region" description="Basic and acidic residues" evidence="14">
    <location>
        <begin position="520"/>
        <end position="535"/>
    </location>
</feature>
<evidence type="ECO:0000256" key="2">
    <source>
        <dbReference type="ARBA" id="ARBA00007427"/>
    </source>
</evidence>
<dbReference type="CDD" id="cd00086">
    <property type="entry name" value="homeodomain"/>
    <property type="match status" value="1"/>
</dbReference>
<dbReference type="PANTHER" id="PTHR12628:SF13">
    <property type="entry name" value="HOMEOBOX PROTEIN HAT3.1"/>
    <property type="match status" value="1"/>
</dbReference>
<dbReference type="FunFam" id="3.30.40.10:FF:000270">
    <property type="entry name" value="pathogenesis-related homeodomain protein-like"/>
    <property type="match status" value="1"/>
</dbReference>
<evidence type="ECO:0000256" key="9">
    <source>
        <dbReference type="ARBA" id="ARBA00023163"/>
    </source>
</evidence>
<dbReference type="CDD" id="cd15504">
    <property type="entry name" value="PHD_PRHA_like"/>
    <property type="match status" value="1"/>
</dbReference>
<feature type="DNA-binding region" description="Homeobox" evidence="11">
    <location>
        <begin position="635"/>
        <end position="694"/>
    </location>
</feature>
<evidence type="ECO:0000259" key="16">
    <source>
        <dbReference type="PROSITE" id="PS50071"/>
    </source>
</evidence>
<evidence type="ECO:0000256" key="12">
    <source>
        <dbReference type="PROSITE-ProRule" id="PRU00146"/>
    </source>
</evidence>
<dbReference type="Pfam" id="PF00046">
    <property type="entry name" value="Homeodomain"/>
    <property type="match status" value="1"/>
</dbReference>
<feature type="domain" description="PHD-type" evidence="15">
    <location>
        <begin position="339"/>
        <end position="396"/>
    </location>
</feature>
<dbReference type="InterPro" id="IPR017970">
    <property type="entry name" value="Homeobox_CS"/>
</dbReference>
<evidence type="ECO:0000256" key="6">
    <source>
        <dbReference type="ARBA" id="ARBA00023015"/>
    </source>
</evidence>
<keyword evidence="6" id="KW-0805">Transcription regulation</keyword>
<evidence type="ECO:0000256" key="7">
    <source>
        <dbReference type="ARBA" id="ARBA00023125"/>
    </source>
</evidence>
<feature type="compositionally biased region" description="Acidic residues" evidence="14">
    <location>
        <begin position="537"/>
        <end position="550"/>
    </location>
</feature>
<dbReference type="Pfam" id="PF00628">
    <property type="entry name" value="PHD"/>
    <property type="match status" value="1"/>
</dbReference>
<feature type="compositionally biased region" description="Polar residues" evidence="14">
    <location>
        <begin position="733"/>
        <end position="750"/>
    </location>
</feature>
<evidence type="ECO:0000256" key="14">
    <source>
        <dbReference type="SAM" id="MobiDB-lite"/>
    </source>
</evidence>
<feature type="compositionally biased region" description="Low complexity" evidence="14">
    <location>
        <begin position="51"/>
        <end position="61"/>
    </location>
</feature>
<dbReference type="PROSITE" id="PS50071">
    <property type="entry name" value="HOMEOBOX_2"/>
    <property type="match status" value="1"/>
</dbReference>
<dbReference type="Gene3D" id="3.30.40.10">
    <property type="entry name" value="Zinc/RING finger domain, C3HC4 (zinc finger)"/>
    <property type="match status" value="1"/>
</dbReference>
<feature type="compositionally biased region" description="Basic and acidic residues" evidence="14">
    <location>
        <begin position="582"/>
        <end position="597"/>
    </location>
</feature>
<dbReference type="InterPro" id="IPR019787">
    <property type="entry name" value="Znf_PHD-finger"/>
</dbReference>
<dbReference type="SUPFAM" id="SSF57903">
    <property type="entry name" value="FYVE/PHD zinc finger"/>
    <property type="match status" value="1"/>
</dbReference>
<keyword evidence="7 11" id="KW-0238">DNA-binding</keyword>
<keyword evidence="9" id="KW-0804">Transcription</keyword>
<feature type="compositionally biased region" description="Acidic residues" evidence="14">
    <location>
        <begin position="509"/>
        <end position="519"/>
    </location>
</feature>
<dbReference type="PROSITE" id="PS00027">
    <property type="entry name" value="HOMEOBOX_1"/>
    <property type="match status" value="1"/>
</dbReference>
<feature type="region of interest" description="Disordered" evidence="14">
    <location>
        <begin position="733"/>
        <end position="808"/>
    </location>
</feature>
<comment type="subcellular location">
    <subcellularLocation>
        <location evidence="1 11 13">Nucleus</location>
    </subcellularLocation>
</comment>
<dbReference type="PROSITE" id="PS50016">
    <property type="entry name" value="ZF_PHD_2"/>
    <property type="match status" value="1"/>
</dbReference>
<dbReference type="SMART" id="SM00249">
    <property type="entry name" value="PHD"/>
    <property type="match status" value="1"/>
</dbReference>
<dbReference type="InterPro" id="IPR045876">
    <property type="entry name" value="PRHA-like_PHD-finger"/>
</dbReference>
<keyword evidence="10 11" id="KW-0539">Nucleus</keyword>
<evidence type="ECO:0000313" key="17">
    <source>
        <dbReference type="EMBL" id="KAJ4745020.1"/>
    </source>
</evidence>
<dbReference type="EMBL" id="JAMFTS010000005">
    <property type="protein sequence ID" value="KAJ4745020.1"/>
    <property type="molecule type" value="Genomic_DNA"/>
</dbReference>
<reference evidence="17" key="1">
    <citation type="submission" date="2022-08" db="EMBL/GenBank/DDBJ databases">
        <authorList>
            <person name="Marques A."/>
        </authorList>
    </citation>
    <scope>NUCLEOTIDE SEQUENCE</scope>
    <source>
        <strain evidence="17">RhyPub2mFocal</strain>
        <tissue evidence="17">Leaves</tissue>
    </source>
</reference>
<keyword evidence="4 12" id="KW-0863">Zinc-finger</keyword>
<feature type="compositionally biased region" description="Polar residues" evidence="14">
    <location>
        <begin position="783"/>
        <end position="797"/>
    </location>
</feature>
<feature type="region of interest" description="Disordered" evidence="14">
    <location>
        <begin position="428"/>
        <end position="647"/>
    </location>
</feature>
<evidence type="ECO:0000256" key="10">
    <source>
        <dbReference type="ARBA" id="ARBA00023242"/>
    </source>
</evidence>
<dbReference type="SMART" id="SM00389">
    <property type="entry name" value="HOX"/>
    <property type="match status" value="1"/>
</dbReference>
<feature type="compositionally biased region" description="Polar residues" evidence="14">
    <location>
        <begin position="99"/>
        <end position="116"/>
    </location>
</feature>
<evidence type="ECO:0000256" key="11">
    <source>
        <dbReference type="PROSITE-ProRule" id="PRU00108"/>
    </source>
</evidence>
<dbReference type="PANTHER" id="PTHR12628">
    <property type="entry name" value="POLYCOMB-LIKE TRANSCRIPTION FACTOR"/>
    <property type="match status" value="1"/>
</dbReference>
<name>A0AAV8BPS0_9POAL</name>
<feature type="region of interest" description="Disordered" evidence="14">
    <location>
        <begin position="25"/>
        <end position="61"/>
    </location>
</feature>
<accession>A0AAV8BPS0</accession>
<dbReference type="GO" id="GO:0008270">
    <property type="term" value="F:zinc ion binding"/>
    <property type="evidence" value="ECO:0007669"/>
    <property type="project" value="UniProtKB-KW"/>
</dbReference>
<feature type="compositionally biased region" description="Acidic residues" evidence="14">
    <location>
        <begin position="457"/>
        <end position="489"/>
    </location>
</feature>
<keyword evidence="5" id="KW-0862">Zinc</keyword>
<gene>
    <name evidence="17" type="ORF">LUZ62_079425</name>
</gene>
<evidence type="ECO:0000256" key="3">
    <source>
        <dbReference type="ARBA" id="ARBA00022723"/>
    </source>
</evidence>
<keyword evidence="3" id="KW-0479">Metal-binding</keyword>
<feature type="compositionally biased region" description="Acidic residues" evidence="14">
    <location>
        <begin position="440"/>
        <end position="450"/>
    </location>
</feature>